<dbReference type="OrthoDB" id="106838at2"/>
<organism evidence="9 10">
    <name type="scientific">marine gamma proteobacterium HTCC2143</name>
    <dbReference type="NCBI Taxonomy" id="247633"/>
    <lineage>
        <taxon>Bacteria</taxon>
        <taxon>Pseudomonadati</taxon>
        <taxon>Pseudomonadota</taxon>
        <taxon>Gammaproteobacteria</taxon>
        <taxon>Cellvibrionales</taxon>
        <taxon>Spongiibacteraceae</taxon>
        <taxon>BD1-7 clade</taxon>
    </lineage>
</organism>
<feature type="transmembrane region" description="Helical" evidence="8">
    <location>
        <begin position="74"/>
        <end position="93"/>
    </location>
</feature>
<accession>A0YFE7</accession>
<evidence type="ECO:0000256" key="1">
    <source>
        <dbReference type="ARBA" id="ARBA00004651"/>
    </source>
</evidence>
<evidence type="ECO:0000313" key="10">
    <source>
        <dbReference type="Proteomes" id="UP000004931"/>
    </source>
</evidence>
<feature type="transmembrane region" description="Helical" evidence="8">
    <location>
        <begin position="274"/>
        <end position="301"/>
    </location>
</feature>
<protein>
    <recommendedName>
        <fullName evidence="11">Permease</fullName>
    </recommendedName>
</protein>
<dbReference type="AlphaFoldDB" id="A0YFE7"/>
<name>A0YFE7_9GAMM</name>
<keyword evidence="10" id="KW-1185">Reference proteome</keyword>
<evidence type="ECO:0000256" key="3">
    <source>
        <dbReference type="ARBA" id="ARBA00022448"/>
    </source>
</evidence>
<keyword evidence="4" id="KW-1003">Cell membrane</keyword>
<keyword evidence="5 8" id="KW-0812">Transmembrane</keyword>
<comment type="similarity">
    <text evidence="2">Belongs to the autoinducer-2 exporter (AI-2E) (TC 2.A.86) family.</text>
</comment>
<evidence type="ECO:0000256" key="4">
    <source>
        <dbReference type="ARBA" id="ARBA00022475"/>
    </source>
</evidence>
<evidence type="ECO:0000256" key="2">
    <source>
        <dbReference type="ARBA" id="ARBA00009773"/>
    </source>
</evidence>
<comment type="subcellular location">
    <subcellularLocation>
        <location evidence="1">Cell membrane</location>
        <topology evidence="1">Multi-pass membrane protein</topology>
    </subcellularLocation>
</comment>
<sequence length="364" mass="38279">MSESNQEDNDQRLARVLTDVMIRFGVVTIIIVLCIQVFAPFFGIMMWALILAVALYPLNLSLAKKFNGNSGRAAALIVIIGLLLIGGPAVALGKSFTSHLLDLYTEFNSGKLHIQPPNSSVAELPLIGETLNRVWTNAADDLEQTLKNVEPQLKELSKKALVIAASTTGEVFSFFASMVIAGIMMAYGRSGSQAMLEILQRVSSEEKGGKLQALCVGTIRSVATGVIGVAFIQALLLGAGFIFAGIPGAGILGVIVLVVGILQIPAALVTLPAIAYLWFGGDASTASNIAFTVYLFVAGLADNVLKPMLLGRGVDAPMPVVLLGALGGMVVAGIMGLFVGSVLLTVGYKIFMEWVKEPIAVSNS</sequence>
<gene>
    <name evidence="9" type="ORF">GP2143_09155</name>
</gene>
<feature type="transmembrane region" description="Helical" evidence="8">
    <location>
        <begin position="321"/>
        <end position="346"/>
    </location>
</feature>
<dbReference type="STRING" id="247633.GP2143_09155"/>
<dbReference type="EMBL" id="AAVT01000008">
    <property type="protein sequence ID" value="EAW30361.1"/>
    <property type="molecule type" value="Genomic_DNA"/>
</dbReference>
<dbReference type="Pfam" id="PF01594">
    <property type="entry name" value="AI-2E_transport"/>
    <property type="match status" value="1"/>
</dbReference>
<evidence type="ECO:0008006" key="11">
    <source>
        <dbReference type="Google" id="ProtNLM"/>
    </source>
</evidence>
<reference evidence="9 10" key="1">
    <citation type="journal article" date="2010" name="J. Bacteriol.">
        <title>Genome sequence of the oligotrophic marine Gammaproteobacterium HTCC2143, isolated from the Oregon Coast.</title>
        <authorList>
            <person name="Oh H.M."/>
            <person name="Kang I."/>
            <person name="Ferriera S."/>
            <person name="Giovannoni S.J."/>
            <person name="Cho J.C."/>
        </authorList>
    </citation>
    <scope>NUCLEOTIDE SEQUENCE [LARGE SCALE GENOMIC DNA]</scope>
    <source>
        <strain evidence="9 10">HTCC2143</strain>
    </source>
</reference>
<feature type="transmembrane region" description="Helical" evidence="8">
    <location>
        <begin position="44"/>
        <end position="62"/>
    </location>
</feature>
<dbReference type="PANTHER" id="PTHR21716">
    <property type="entry name" value="TRANSMEMBRANE PROTEIN"/>
    <property type="match status" value="1"/>
</dbReference>
<dbReference type="InterPro" id="IPR002549">
    <property type="entry name" value="AI-2E-like"/>
</dbReference>
<feature type="transmembrane region" description="Helical" evidence="8">
    <location>
        <begin position="211"/>
        <end position="235"/>
    </location>
</feature>
<dbReference type="Proteomes" id="UP000004931">
    <property type="component" value="Unassembled WGS sequence"/>
</dbReference>
<evidence type="ECO:0000313" key="9">
    <source>
        <dbReference type="EMBL" id="EAW30361.1"/>
    </source>
</evidence>
<evidence type="ECO:0000256" key="5">
    <source>
        <dbReference type="ARBA" id="ARBA00022692"/>
    </source>
</evidence>
<comment type="caution">
    <text evidence="9">The sequence shown here is derived from an EMBL/GenBank/DDBJ whole genome shotgun (WGS) entry which is preliminary data.</text>
</comment>
<feature type="transmembrane region" description="Helical" evidence="8">
    <location>
        <begin position="20"/>
        <end position="38"/>
    </location>
</feature>
<dbReference type="eggNOG" id="COG0628">
    <property type="taxonomic scope" value="Bacteria"/>
</dbReference>
<feature type="transmembrane region" description="Helical" evidence="8">
    <location>
        <begin position="171"/>
        <end position="190"/>
    </location>
</feature>
<feature type="transmembrane region" description="Helical" evidence="8">
    <location>
        <begin position="241"/>
        <end position="262"/>
    </location>
</feature>
<keyword evidence="3" id="KW-0813">Transport</keyword>
<proteinExistence type="inferred from homology"/>
<dbReference type="GO" id="GO:0005886">
    <property type="term" value="C:plasma membrane"/>
    <property type="evidence" value="ECO:0007669"/>
    <property type="project" value="UniProtKB-SubCell"/>
</dbReference>
<evidence type="ECO:0000256" key="7">
    <source>
        <dbReference type="ARBA" id="ARBA00023136"/>
    </source>
</evidence>
<keyword evidence="7 8" id="KW-0472">Membrane</keyword>
<keyword evidence="6 8" id="KW-1133">Transmembrane helix</keyword>
<evidence type="ECO:0000256" key="8">
    <source>
        <dbReference type="SAM" id="Phobius"/>
    </source>
</evidence>
<evidence type="ECO:0000256" key="6">
    <source>
        <dbReference type="ARBA" id="ARBA00022989"/>
    </source>
</evidence>
<dbReference type="PANTHER" id="PTHR21716:SF67">
    <property type="entry name" value="TRANSPORT PROTEIN YDIK-RELATED"/>
    <property type="match status" value="1"/>
</dbReference>